<evidence type="ECO:0000256" key="1">
    <source>
        <dbReference type="SAM" id="Phobius"/>
    </source>
</evidence>
<gene>
    <name evidence="2" type="ORF">GOP47_0009462</name>
</gene>
<organism evidence="2 3">
    <name type="scientific">Adiantum capillus-veneris</name>
    <name type="common">Maidenhair fern</name>
    <dbReference type="NCBI Taxonomy" id="13818"/>
    <lineage>
        <taxon>Eukaryota</taxon>
        <taxon>Viridiplantae</taxon>
        <taxon>Streptophyta</taxon>
        <taxon>Embryophyta</taxon>
        <taxon>Tracheophyta</taxon>
        <taxon>Polypodiopsida</taxon>
        <taxon>Polypodiidae</taxon>
        <taxon>Polypodiales</taxon>
        <taxon>Pteridineae</taxon>
        <taxon>Pteridaceae</taxon>
        <taxon>Vittarioideae</taxon>
        <taxon>Adiantum</taxon>
    </lineage>
</organism>
<reference evidence="2" key="1">
    <citation type="submission" date="2021-01" db="EMBL/GenBank/DDBJ databases">
        <title>Adiantum capillus-veneris genome.</title>
        <authorList>
            <person name="Fang Y."/>
            <person name="Liao Q."/>
        </authorList>
    </citation>
    <scope>NUCLEOTIDE SEQUENCE</scope>
    <source>
        <strain evidence="2">H3</strain>
        <tissue evidence="2">Leaf</tissue>
    </source>
</reference>
<dbReference type="Proteomes" id="UP000886520">
    <property type="component" value="Chromosome 9"/>
</dbReference>
<keyword evidence="1" id="KW-0812">Transmembrane</keyword>
<dbReference type="PANTHER" id="PTHR33294">
    <property type="entry name" value="AWPM-19-LIKE FAMILY PROTEIN"/>
    <property type="match status" value="1"/>
</dbReference>
<keyword evidence="3" id="KW-1185">Reference proteome</keyword>
<proteinExistence type="predicted"/>
<sequence>MARGRFPDLLIPLLILNFALFMVVLGISGWALDSFIDGRPTDGNSATEPLVLFSLIAGAVGVASIIIALSLVRGKSRENATGSSTSAIIAWVLLIIAFGLACKQIHIGNLGTTLKFLEAFVIIVMATHSLYLLVLHADELGL</sequence>
<dbReference type="AlphaFoldDB" id="A0A9D4ZJJ1"/>
<feature type="transmembrane region" description="Helical" evidence="1">
    <location>
        <begin position="119"/>
        <end position="137"/>
    </location>
</feature>
<keyword evidence="1" id="KW-0472">Membrane</keyword>
<feature type="transmembrane region" description="Helical" evidence="1">
    <location>
        <begin position="9"/>
        <end position="31"/>
    </location>
</feature>
<name>A0A9D4ZJJ1_ADICA</name>
<dbReference type="EMBL" id="JABFUD020000009">
    <property type="protein sequence ID" value="KAI5075386.1"/>
    <property type="molecule type" value="Genomic_DNA"/>
</dbReference>
<evidence type="ECO:0000313" key="3">
    <source>
        <dbReference type="Proteomes" id="UP000886520"/>
    </source>
</evidence>
<dbReference type="Pfam" id="PF05512">
    <property type="entry name" value="AWPM-19"/>
    <property type="match status" value="1"/>
</dbReference>
<protein>
    <submittedName>
        <fullName evidence="2">Uncharacterized protein</fullName>
    </submittedName>
</protein>
<feature type="transmembrane region" description="Helical" evidence="1">
    <location>
        <begin position="84"/>
        <end position="107"/>
    </location>
</feature>
<accession>A0A9D4ZJJ1</accession>
<dbReference type="PANTHER" id="PTHR33294:SF8">
    <property type="entry name" value="OS02G0731500 PROTEIN"/>
    <property type="match status" value="1"/>
</dbReference>
<dbReference type="InterPro" id="IPR008390">
    <property type="entry name" value="AWPM-19"/>
</dbReference>
<keyword evidence="1" id="KW-1133">Transmembrane helix</keyword>
<dbReference type="OrthoDB" id="631515at2759"/>
<feature type="transmembrane region" description="Helical" evidence="1">
    <location>
        <begin position="51"/>
        <end position="72"/>
    </location>
</feature>
<comment type="caution">
    <text evidence="2">The sequence shown here is derived from an EMBL/GenBank/DDBJ whole genome shotgun (WGS) entry which is preliminary data.</text>
</comment>
<evidence type="ECO:0000313" key="2">
    <source>
        <dbReference type="EMBL" id="KAI5075386.1"/>
    </source>
</evidence>